<dbReference type="NCBIfam" id="NF003339">
    <property type="entry name" value="PRK04351.1"/>
    <property type="match status" value="1"/>
</dbReference>
<evidence type="ECO:0000313" key="3">
    <source>
        <dbReference type="Proteomes" id="UP000313312"/>
    </source>
</evidence>
<evidence type="ECO:0000313" key="2">
    <source>
        <dbReference type="EMBL" id="TNK90494.1"/>
    </source>
</evidence>
<dbReference type="OMA" id="LVHYHLH"/>
<organism evidence="2 3">
    <name type="scientific">Fructilactobacillus sanfranciscensis</name>
    <name type="common">Lactobacillus sanfranciscensis</name>
    <dbReference type="NCBI Taxonomy" id="1625"/>
    <lineage>
        <taxon>Bacteria</taxon>
        <taxon>Bacillati</taxon>
        <taxon>Bacillota</taxon>
        <taxon>Bacilli</taxon>
        <taxon>Lactobacillales</taxon>
        <taxon>Lactobacillaceae</taxon>
        <taxon>Fructilactobacillus</taxon>
    </lineage>
</organism>
<sequence length="145" mass="17325">MNDQELQNLVENISLEFFKRPFSHRAYFNRRLKTTGGRYHLKDHNIDINPKMASQQEVLVGIIKHELVHYHLHMNGHSGKHNTVSFKRLLHQVGGSRYAPRVERNYKYEYQCSKCGLKYQRQRRIDTKRYVCSKCRGKLQLIHTN</sequence>
<dbReference type="RefSeq" id="WP_014081748.1">
    <property type="nucleotide sequence ID" value="NZ_BAAAXT010000014.1"/>
</dbReference>
<feature type="domain" description="SprT-like" evidence="1">
    <location>
        <begin position="4"/>
        <end position="142"/>
    </location>
</feature>
<evidence type="ECO:0000259" key="1">
    <source>
        <dbReference type="SMART" id="SM00731"/>
    </source>
</evidence>
<comment type="caution">
    <text evidence="2">The sequence shown here is derived from an EMBL/GenBank/DDBJ whole genome shotgun (WGS) entry which is preliminary data.</text>
</comment>
<dbReference type="Gene3D" id="3.30.2010.10">
    <property type="entry name" value="Metalloproteases ('zincins'), catalytic domain"/>
    <property type="match status" value="1"/>
</dbReference>
<accession>A0A5C4TJU5</accession>
<protein>
    <submittedName>
        <fullName evidence="2">SprT family protein</fullName>
    </submittedName>
</protein>
<name>A0A5C4TJU5_FRUSA</name>
<dbReference type="SMART" id="SM00731">
    <property type="entry name" value="SprT"/>
    <property type="match status" value="1"/>
</dbReference>
<gene>
    <name evidence="2" type="ORF">DID87_03455</name>
</gene>
<dbReference type="AlphaFoldDB" id="A0A5C4TJU5"/>
<dbReference type="Pfam" id="PF10263">
    <property type="entry name" value="SprT-like"/>
    <property type="match status" value="1"/>
</dbReference>
<dbReference type="InterPro" id="IPR006640">
    <property type="entry name" value="SprT-like_domain"/>
</dbReference>
<dbReference type="GO" id="GO:0006950">
    <property type="term" value="P:response to stress"/>
    <property type="evidence" value="ECO:0007669"/>
    <property type="project" value="UniProtKB-ARBA"/>
</dbReference>
<proteinExistence type="predicted"/>
<reference evidence="2 3" key="1">
    <citation type="submission" date="2018-05" db="EMBL/GenBank/DDBJ databases">
        <title>Lactobacillus sanfranciscensis Ah4 draft denome sequence.</title>
        <authorList>
            <person name="Zhang G."/>
        </authorList>
    </citation>
    <scope>NUCLEOTIDE SEQUENCE [LARGE SCALE GENOMIC DNA]</scope>
    <source>
        <strain evidence="2 3">Ah4</strain>
    </source>
</reference>
<dbReference type="EMBL" id="QFCR01000008">
    <property type="protein sequence ID" value="TNK90494.1"/>
    <property type="molecule type" value="Genomic_DNA"/>
</dbReference>
<dbReference type="InterPro" id="IPR035240">
    <property type="entry name" value="SprT_Zn_ribbon"/>
</dbReference>
<dbReference type="Pfam" id="PF17283">
    <property type="entry name" value="Zn_ribbon_SprT"/>
    <property type="match status" value="1"/>
</dbReference>
<dbReference type="Proteomes" id="UP000313312">
    <property type="component" value="Unassembled WGS sequence"/>
</dbReference>